<keyword evidence="2" id="KW-1185">Reference proteome</keyword>
<protein>
    <submittedName>
        <fullName evidence="1">Uncharacterized protein</fullName>
    </submittedName>
</protein>
<proteinExistence type="predicted"/>
<organism evidence="1 2">
    <name type="scientific">Parelaphostrongylus tenuis</name>
    <name type="common">Meningeal worm</name>
    <dbReference type="NCBI Taxonomy" id="148309"/>
    <lineage>
        <taxon>Eukaryota</taxon>
        <taxon>Metazoa</taxon>
        <taxon>Ecdysozoa</taxon>
        <taxon>Nematoda</taxon>
        <taxon>Chromadorea</taxon>
        <taxon>Rhabditida</taxon>
        <taxon>Rhabditina</taxon>
        <taxon>Rhabditomorpha</taxon>
        <taxon>Strongyloidea</taxon>
        <taxon>Metastrongylidae</taxon>
        <taxon>Parelaphostrongylus</taxon>
    </lineage>
</organism>
<evidence type="ECO:0000313" key="2">
    <source>
        <dbReference type="Proteomes" id="UP001196413"/>
    </source>
</evidence>
<evidence type="ECO:0000313" key="1">
    <source>
        <dbReference type="EMBL" id="KAJ1360531.1"/>
    </source>
</evidence>
<dbReference type="EMBL" id="JAHQIW010003901">
    <property type="protein sequence ID" value="KAJ1360531.1"/>
    <property type="molecule type" value="Genomic_DNA"/>
</dbReference>
<gene>
    <name evidence="1" type="ORF">KIN20_019525</name>
</gene>
<dbReference type="AlphaFoldDB" id="A0AAD5N2B3"/>
<sequence length="52" mass="6013">MARWPGANVAKSRPHTDNGWWIRAIVAMHDSQFSSGCYNSSSLWLFVEQRFI</sequence>
<name>A0AAD5N2B3_PARTN</name>
<dbReference type="Proteomes" id="UP001196413">
    <property type="component" value="Unassembled WGS sequence"/>
</dbReference>
<accession>A0AAD5N2B3</accession>
<reference evidence="1" key="1">
    <citation type="submission" date="2021-06" db="EMBL/GenBank/DDBJ databases">
        <title>Parelaphostrongylus tenuis whole genome reference sequence.</title>
        <authorList>
            <person name="Garwood T.J."/>
            <person name="Larsen P.A."/>
            <person name="Fountain-Jones N.M."/>
            <person name="Garbe J.R."/>
            <person name="Macchietto M.G."/>
            <person name="Kania S.A."/>
            <person name="Gerhold R.W."/>
            <person name="Richards J.E."/>
            <person name="Wolf T.M."/>
        </authorList>
    </citation>
    <scope>NUCLEOTIDE SEQUENCE</scope>
    <source>
        <strain evidence="1">MNPRO001-30</strain>
        <tissue evidence="1">Meninges</tissue>
    </source>
</reference>
<comment type="caution">
    <text evidence="1">The sequence shown here is derived from an EMBL/GenBank/DDBJ whole genome shotgun (WGS) entry which is preliminary data.</text>
</comment>